<proteinExistence type="predicted"/>
<organism evidence="1 2">
    <name type="scientific">Carpinus fangiana</name>
    <dbReference type="NCBI Taxonomy" id="176857"/>
    <lineage>
        <taxon>Eukaryota</taxon>
        <taxon>Viridiplantae</taxon>
        <taxon>Streptophyta</taxon>
        <taxon>Embryophyta</taxon>
        <taxon>Tracheophyta</taxon>
        <taxon>Spermatophyta</taxon>
        <taxon>Magnoliopsida</taxon>
        <taxon>eudicotyledons</taxon>
        <taxon>Gunneridae</taxon>
        <taxon>Pentapetalae</taxon>
        <taxon>rosids</taxon>
        <taxon>fabids</taxon>
        <taxon>Fagales</taxon>
        <taxon>Betulaceae</taxon>
        <taxon>Carpinus</taxon>
    </lineage>
</organism>
<evidence type="ECO:0000313" key="2">
    <source>
        <dbReference type="Proteomes" id="UP000327013"/>
    </source>
</evidence>
<reference evidence="1 2" key="1">
    <citation type="submission" date="2019-06" db="EMBL/GenBank/DDBJ databases">
        <title>A chromosomal-level reference genome of Carpinus fangiana (Coryloideae, Betulaceae).</title>
        <authorList>
            <person name="Yang X."/>
            <person name="Wang Z."/>
            <person name="Zhang L."/>
            <person name="Hao G."/>
            <person name="Liu J."/>
            <person name="Yang Y."/>
        </authorList>
    </citation>
    <scope>NUCLEOTIDE SEQUENCE [LARGE SCALE GENOMIC DNA]</scope>
    <source>
        <strain evidence="1">Cfa_2016G</strain>
        <tissue evidence="1">Leaf</tissue>
    </source>
</reference>
<dbReference type="Proteomes" id="UP000327013">
    <property type="component" value="Unassembled WGS sequence"/>
</dbReference>
<gene>
    <name evidence="1" type="ORF">FH972_026297</name>
</gene>
<evidence type="ECO:0000313" key="1">
    <source>
        <dbReference type="EMBL" id="KAB8670384.1"/>
    </source>
</evidence>
<sequence>MALMFAVLRGGRDRRIWLGLQREISFSIDSCANTKQTNLGLSSSWSRMRTSWATMHRILRGKGVNLGLHALREQVARELGIYYGEDGLHQGQASVDAIHLASADIARTEGVDQAVIAGEGLHFRSGGVEKGSGEDIHALNVANVGVGATRGVGGAGIGKGVGGTSRRDGADGAIVWAAREAQRRPTADAWWRLPTIDSGFVGVVRAAAKSQRTWLAENSRKPCTEARLSRSLSRQVRATILHHDSQLGTHPFLTAWQRSTITLAKQSDAQRLHGANASVDLSEMRL</sequence>
<protein>
    <submittedName>
        <fullName evidence="1">Uncharacterized protein</fullName>
    </submittedName>
</protein>
<dbReference type="EMBL" id="VIBQ01000084">
    <property type="protein sequence ID" value="KAB8670384.1"/>
    <property type="molecule type" value="Genomic_DNA"/>
</dbReference>
<comment type="caution">
    <text evidence="1">The sequence shown here is derived from an EMBL/GenBank/DDBJ whole genome shotgun (WGS) entry which is preliminary data.</text>
</comment>
<accession>A0A5N6L438</accession>
<name>A0A5N6L438_9ROSI</name>
<dbReference type="AlphaFoldDB" id="A0A5N6L438"/>
<keyword evidence="2" id="KW-1185">Reference proteome</keyword>